<dbReference type="InterPro" id="IPR012902">
    <property type="entry name" value="N_methyl_site"/>
</dbReference>
<evidence type="ECO:0000313" key="2">
    <source>
        <dbReference type="Proteomes" id="UP001173465"/>
    </source>
</evidence>
<dbReference type="AlphaFoldDB" id="A0AAW7DSW5"/>
<dbReference type="PROSITE" id="PS00409">
    <property type="entry name" value="PROKAR_NTER_METHYL"/>
    <property type="match status" value="1"/>
</dbReference>
<dbReference type="Proteomes" id="UP001173465">
    <property type="component" value="Unassembled WGS sequence"/>
</dbReference>
<dbReference type="InterPro" id="IPR013362">
    <property type="entry name" value="Pilus_4_PilV"/>
</dbReference>
<dbReference type="NCBIfam" id="TIGR02523">
    <property type="entry name" value="type_IV_pilV"/>
    <property type="match status" value="1"/>
</dbReference>
<protein>
    <submittedName>
        <fullName evidence="1">Type IV pilus modification protein PilV</fullName>
    </submittedName>
</protein>
<dbReference type="NCBIfam" id="TIGR02532">
    <property type="entry name" value="IV_pilin_GFxxxE"/>
    <property type="match status" value="1"/>
</dbReference>
<organism evidence="1 2">
    <name type="scientific">Thiopseudomonas alkaliphila</name>
    <dbReference type="NCBI Taxonomy" id="1697053"/>
    <lineage>
        <taxon>Bacteria</taxon>
        <taxon>Pseudomonadati</taxon>
        <taxon>Pseudomonadota</taxon>
        <taxon>Gammaproteobacteria</taxon>
        <taxon>Pseudomonadales</taxon>
        <taxon>Pseudomonadaceae</taxon>
        <taxon>Thiopseudomonas</taxon>
    </lineage>
</organism>
<reference evidence="1" key="2">
    <citation type="journal article" date="2022" name="Sci. Total Environ.">
        <title>Prevalence, transmission, and molecular epidemiology of tet(X)-positive bacteria among humans, animals, and environmental niches in China: An epidemiological, and genomic-based study.</title>
        <authorList>
            <person name="Dong N."/>
            <person name="Zeng Y."/>
            <person name="Cai C."/>
            <person name="Sun C."/>
            <person name="Lu J."/>
            <person name="Liu C."/>
            <person name="Zhou H."/>
            <person name="Sun Q."/>
            <person name="Shu L."/>
            <person name="Wang H."/>
            <person name="Wang Y."/>
            <person name="Wang S."/>
            <person name="Wu C."/>
            <person name="Chan E.W."/>
            <person name="Chen G."/>
            <person name="Shen Z."/>
            <person name="Chen S."/>
            <person name="Zhang R."/>
        </authorList>
    </citation>
    <scope>NUCLEOTIDE SEQUENCE</scope>
    <source>
        <strain evidence="1">DF46-2-2</strain>
    </source>
</reference>
<dbReference type="Pfam" id="PF07963">
    <property type="entry name" value="N_methyl"/>
    <property type="match status" value="1"/>
</dbReference>
<evidence type="ECO:0000313" key="1">
    <source>
        <dbReference type="EMBL" id="MDM1695768.1"/>
    </source>
</evidence>
<gene>
    <name evidence="1" type="primary">pilV</name>
    <name evidence="1" type="ORF">HX099_03680</name>
</gene>
<dbReference type="RefSeq" id="WP_286593260.1">
    <property type="nucleotide sequence ID" value="NZ_JACANB010000002.1"/>
</dbReference>
<name>A0AAW7DSW5_9GAMM</name>
<dbReference type="EMBL" id="JACANB010000002">
    <property type="protein sequence ID" value="MDM1695768.1"/>
    <property type="molecule type" value="Genomic_DNA"/>
</dbReference>
<sequence length="176" mass="18929">MRKSVAGFSLIEVLVALSVFSLGMLSALELQVKASTYAGQAKYAQVAHLLALDLRGIYQYQLLNQAAETTPANTRLLPTKALGGILPVAACSADLGSIEVQLGCWQERLFRQLPSAEQVFAEYGYICQSVEPGQCSATGDALEIQLAWTATNSLCSVVSPLDSGQQLCLYRARIEL</sequence>
<proteinExistence type="predicted"/>
<comment type="caution">
    <text evidence="1">The sequence shown here is derived from an EMBL/GenBank/DDBJ whole genome shotgun (WGS) entry which is preliminary data.</text>
</comment>
<reference evidence="1" key="1">
    <citation type="submission" date="2020-06" db="EMBL/GenBank/DDBJ databases">
        <authorList>
            <person name="Dong N."/>
        </authorList>
    </citation>
    <scope>NUCLEOTIDE SEQUENCE</scope>
    <source>
        <strain evidence="1">DF46-2-2</strain>
    </source>
</reference>
<accession>A0AAW7DSW5</accession>